<keyword evidence="5" id="KW-1185">Reference proteome</keyword>
<dbReference type="Proteomes" id="UP000434957">
    <property type="component" value="Unassembled WGS sequence"/>
</dbReference>
<evidence type="ECO:0000313" key="2">
    <source>
        <dbReference type="EMBL" id="KAE9028951.1"/>
    </source>
</evidence>
<evidence type="ECO:0000313" key="5">
    <source>
        <dbReference type="Proteomes" id="UP000434957"/>
    </source>
</evidence>
<dbReference type="EMBL" id="QXFT01000643">
    <property type="protein sequence ID" value="KAE9338922.1"/>
    <property type="molecule type" value="Genomic_DNA"/>
</dbReference>
<comment type="caution">
    <text evidence="1">The sequence shown here is derived from an EMBL/GenBank/DDBJ whole genome shotgun (WGS) entry which is preliminary data.</text>
</comment>
<gene>
    <name evidence="2" type="ORF">PR001_g11622</name>
    <name evidence="1" type="ORF">PR002_g11958</name>
    <name evidence="3" type="ORF">PR003_g11270</name>
</gene>
<evidence type="ECO:0000313" key="6">
    <source>
        <dbReference type="Proteomes" id="UP000435112"/>
    </source>
</evidence>
<dbReference type="Proteomes" id="UP000435112">
    <property type="component" value="Unassembled WGS sequence"/>
</dbReference>
<evidence type="ECO:0000313" key="4">
    <source>
        <dbReference type="Proteomes" id="UP000429607"/>
    </source>
</evidence>
<dbReference type="AlphaFoldDB" id="A0A6A3LX83"/>
<evidence type="ECO:0000313" key="3">
    <source>
        <dbReference type="EMBL" id="KAE9338922.1"/>
    </source>
</evidence>
<protein>
    <submittedName>
        <fullName evidence="1">Uncharacterized protein</fullName>
    </submittedName>
</protein>
<proteinExistence type="predicted"/>
<sequence length="137" mass="15263">MHMMAGKSNLASLALSKALSRARIVDGFEKTGVYRLDCSKMLAGLIGDKPATGRNTTILAPTVEITQRLRRKILRKGGDVDAVWVLSINHWELEHRQTCMNQKRNGEALFVHGGGLMTSDDWRSRERKNNGYGPPQS</sequence>
<dbReference type="EMBL" id="QXFV01000722">
    <property type="protein sequence ID" value="KAE9028951.1"/>
    <property type="molecule type" value="Genomic_DNA"/>
</dbReference>
<organism evidence="1 6">
    <name type="scientific">Phytophthora rubi</name>
    <dbReference type="NCBI Taxonomy" id="129364"/>
    <lineage>
        <taxon>Eukaryota</taxon>
        <taxon>Sar</taxon>
        <taxon>Stramenopiles</taxon>
        <taxon>Oomycota</taxon>
        <taxon>Peronosporomycetes</taxon>
        <taxon>Peronosporales</taxon>
        <taxon>Peronosporaceae</taxon>
        <taxon>Phytophthora</taxon>
    </lineage>
</organism>
<accession>A0A6A3LX83</accession>
<dbReference type="Proteomes" id="UP000429607">
    <property type="component" value="Unassembled WGS sequence"/>
</dbReference>
<evidence type="ECO:0000313" key="1">
    <source>
        <dbReference type="EMBL" id="KAE9022545.1"/>
    </source>
</evidence>
<dbReference type="OrthoDB" id="10387222at2759"/>
<dbReference type="EMBL" id="QXFU01000734">
    <property type="protein sequence ID" value="KAE9022545.1"/>
    <property type="molecule type" value="Genomic_DNA"/>
</dbReference>
<name>A0A6A3LX83_9STRA</name>
<reference evidence="4 6" key="1">
    <citation type="submission" date="2018-09" db="EMBL/GenBank/DDBJ databases">
        <title>Genomic investigation of the strawberry pathogen Phytophthora fragariae indicates pathogenicity is determined by transcriptional variation in three key races.</title>
        <authorList>
            <person name="Adams T.M."/>
            <person name="Armitage A.D."/>
            <person name="Sobczyk M.K."/>
            <person name="Bates H.J."/>
            <person name="Dunwell J.M."/>
            <person name="Nellist C.F."/>
            <person name="Harrison R.J."/>
        </authorList>
    </citation>
    <scope>NUCLEOTIDE SEQUENCE [LARGE SCALE GENOMIC DNA]</scope>
    <source>
        <strain evidence="2 4">SCRP249</strain>
        <strain evidence="1 6">SCRP324</strain>
        <strain evidence="3 5">SCRP333</strain>
    </source>
</reference>